<dbReference type="EMBL" id="WTYV01000001">
    <property type="protein sequence ID" value="MXO70697.1"/>
    <property type="molecule type" value="Genomic_DNA"/>
</dbReference>
<dbReference type="PROSITE" id="PS51184">
    <property type="entry name" value="JMJC"/>
    <property type="match status" value="1"/>
</dbReference>
<dbReference type="InterPro" id="IPR003347">
    <property type="entry name" value="JmjC_dom"/>
</dbReference>
<evidence type="ECO:0000313" key="2">
    <source>
        <dbReference type="EMBL" id="MXO70697.1"/>
    </source>
</evidence>
<proteinExistence type="predicted"/>
<dbReference type="SMART" id="SM00558">
    <property type="entry name" value="JmjC"/>
    <property type="match status" value="1"/>
</dbReference>
<accession>A0A844YX96</accession>
<dbReference type="SUPFAM" id="SSF51197">
    <property type="entry name" value="Clavaminate synthase-like"/>
    <property type="match status" value="1"/>
</dbReference>
<dbReference type="AlphaFoldDB" id="A0A844YX96"/>
<sequence length="332" mass="35888">MPTPAPLREVAGPLDLAALRAGGQPVVLRGLAAHWPAVVAGRQGPEAAVNYLKAQGPTRPVSAIAAHPDEGGRFFYNADLTGMNFQRGTGPLALFLDDLLRAAPMEHPPALAVQSEVVSELLPAFAAENRLEPLAHVPPRIWIGNAIRVAAHYDVKENVAVCMAGRRRFTLFPPAQIANLYPGPLEQTPAGTPVSMVDLAAPDLARYPRFAAAAATAQEAVLEPGDAIYIPYCWWHAVQSLGSVNVLVNYWWSEGQQPGMGGAYDALLHAILSLKHLPEDQRTVWREWFDFYVFETQGDPAAHLPAHARGALGPPDPAMFAEMRRMLKGMLG</sequence>
<dbReference type="Gene3D" id="2.60.120.10">
    <property type="entry name" value="Jelly Rolls"/>
    <property type="match status" value="1"/>
</dbReference>
<gene>
    <name evidence="2" type="ORF">GRI99_03505</name>
</gene>
<dbReference type="InterPro" id="IPR014710">
    <property type="entry name" value="RmlC-like_jellyroll"/>
</dbReference>
<dbReference type="PANTHER" id="PTHR12461:SF105">
    <property type="entry name" value="HYPOXIA-INDUCIBLE FACTOR 1-ALPHA INHIBITOR"/>
    <property type="match status" value="1"/>
</dbReference>
<name>A0A844YX96_9SPHN</name>
<evidence type="ECO:0000259" key="1">
    <source>
        <dbReference type="PROSITE" id="PS51184"/>
    </source>
</evidence>
<keyword evidence="3" id="KW-1185">Reference proteome</keyword>
<feature type="domain" description="JmjC" evidence="1">
    <location>
        <begin position="111"/>
        <end position="267"/>
    </location>
</feature>
<dbReference type="Pfam" id="PF13621">
    <property type="entry name" value="Cupin_8"/>
    <property type="match status" value="1"/>
</dbReference>
<dbReference type="Proteomes" id="UP000466966">
    <property type="component" value="Unassembled WGS sequence"/>
</dbReference>
<dbReference type="InterPro" id="IPR041667">
    <property type="entry name" value="Cupin_8"/>
</dbReference>
<organism evidence="2 3">
    <name type="scientific">Alteraurantiacibacter buctensis</name>
    <dbReference type="NCBI Taxonomy" id="1503981"/>
    <lineage>
        <taxon>Bacteria</taxon>
        <taxon>Pseudomonadati</taxon>
        <taxon>Pseudomonadota</taxon>
        <taxon>Alphaproteobacteria</taxon>
        <taxon>Sphingomonadales</taxon>
        <taxon>Erythrobacteraceae</taxon>
        <taxon>Alteraurantiacibacter</taxon>
    </lineage>
</organism>
<dbReference type="PANTHER" id="PTHR12461">
    <property type="entry name" value="HYPOXIA-INDUCIBLE FACTOR 1 ALPHA INHIBITOR-RELATED"/>
    <property type="match status" value="1"/>
</dbReference>
<protein>
    <submittedName>
        <fullName evidence="2">Cupin-like domain-containing protein</fullName>
    </submittedName>
</protein>
<evidence type="ECO:0000313" key="3">
    <source>
        <dbReference type="Proteomes" id="UP000466966"/>
    </source>
</evidence>
<reference evidence="2 3" key="1">
    <citation type="submission" date="2019-12" db="EMBL/GenBank/DDBJ databases">
        <title>Genomic-based taxomic classification of the family Erythrobacteraceae.</title>
        <authorList>
            <person name="Xu L."/>
        </authorList>
    </citation>
    <scope>NUCLEOTIDE SEQUENCE [LARGE SCALE GENOMIC DNA]</scope>
    <source>
        <strain evidence="2 3">M0322</strain>
    </source>
</reference>
<comment type="caution">
    <text evidence="2">The sequence shown here is derived from an EMBL/GenBank/DDBJ whole genome shotgun (WGS) entry which is preliminary data.</text>
</comment>